<comment type="caution">
    <text evidence="2">The sequence shown here is derived from an EMBL/GenBank/DDBJ whole genome shotgun (WGS) entry which is preliminary data.</text>
</comment>
<dbReference type="EMBL" id="PXWF02000160">
    <property type="protein sequence ID" value="PWF48676.1"/>
    <property type="molecule type" value="Genomic_DNA"/>
</dbReference>
<dbReference type="Proteomes" id="UP000241421">
    <property type="component" value="Unassembled WGS sequence"/>
</dbReference>
<dbReference type="RefSeq" id="WP_146204408.1">
    <property type="nucleotide sequence ID" value="NZ_PXWF02000160.1"/>
</dbReference>
<dbReference type="PANTHER" id="PTHR33678">
    <property type="entry name" value="BLL1576 PROTEIN"/>
    <property type="match status" value="1"/>
</dbReference>
<dbReference type="Pfam" id="PF03050">
    <property type="entry name" value="DDE_Tnp_IS66"/>
    <property type="match status" value="1"/>
</dbReference>
<feature type="non-terminal residue" evidence="2">
    <location>
        <position position="1"/>
    </location>
</feature>
<keyword evidence="3" id="KW-1185">Reference proteome</keyword>
<evidence type="ECO:0000259" key="1">
    <source>
        <dbReference type="Pfam" id="PF03050"/>
    </source>
</evidence>
<dbReference type="OrthoDB" id="3638270at2"/>
<protein>
    <submittedName>
        <fullName evidence="2">IS66 family transposase</fullName>
    </submittedName>
</protein>
<dbReference type="InterPro" id="IPR052344">
    <property type="entry name" value="Transposase-related"/>
</dbReference>
<dbReference type="AlphaFoldDB" id="A0A2U2HML7"/>
<organism evidence="2 3">
    <name type="scientific">Massilia glaciei</name>
    <dbReference type="NCBI Taxonomy" id="1524097"/>
    <lineage>
        <taxon>Bacteria</taxon>
        <taxon>Pseudomonadati</taxon>
        <taxon>Pseudomonadota</taxon>
        <taxon>Betaproteobacteria</taxon>
        <taxon>Burkholderiales</taxon>
        <taxon>Oxalobacteraceae</taxon>
        <taxon>Telluria group</taxon>
        <taxon>Massilia</taxon>
    </lineage>
</organism>
<evidence type="ECO:0000313" key="2">
    <source>
        <dbReference type="EMBL" id="PWF48676.1"/>
    </source>
</evidence>
<reference evidence="2 3" key="1">
    <citation type="submission" date="2018-04" db="EMBL/GenBank/DDBJ databases">
        <title>Massilia violaceinigra sp. nov., a novel purple-pigmented bacterium isolated from Tianshan glacier, Xinjiang, China.</title>
        <authorList>
            <person name="Wang H."/>
        </authorList>
    </citation>
    <scope>NUCLEOTIDE SEQUENCE [LARGE SCALE GENOMIC DNA]</scope>
    <source>
        <strain evidence="2 3">B448-2</strain>
    </source>
</reference>
<dbReference type="PANTHER" id="PTHR33678:SF1">
    <property type="entry name" value="BLL1576 PROTEIN"/>
    <property type="match status" value="1"/>
</dbReference>
<name>A0A2U2HML7_9BURK</name>
<gene>
    <name evidence="2" type="ORF">C7C56_010580</name>
</gene>
<evidence type="ECO:0000313" key="3">
    <source>
        <dbReference type="Proteomes" id="UP000241421"/>
    </source>
</evidence>
<feature type="domain" description="Transposase IS66 central" evidence="1">
    <location>
        <begin position="1"/>
        <end position="209"/>
    </location>
</feature>
<accession>A0A2U2HML7</accession>
<sequence length="248" mass="27757">LHADESGLRVASKLHWLHIAATPTHTWYGVHAKRGMEAIIAHGILPNRLGVLVHDCWASYWTLDCIHALCNAHLLRELVYVQELTGQAWPEQMSKFLCQTNMLCEAVRQKGIVLSDADVAAFGTVYDRILREGERRNPEVTKPSGKRGRVKQSVAFNLLRRMRQNAEAVLRFVHDLTVPFSNNTGEQSVRMAKVKQKISGCFRTLEGAQHFCVIRTCLATLHKQGHGMLEAIRRALAGHPIVPASCSP</sequence>
<dbReference type="InterPro" id="IPR004291">
    <property type="entry name" value="Transposase_IS66_central"/>
</dbReference>
<proteinExistence type="predicted"/>